<protein>
    <submittedName>
        <fullName evidence="2">TIR domain-containing protein</fullName>
    </submittedName>
</protein>
<evidence type="ECO:0000313" key="3">
    <source>
        <dbReference type="Proteomes" id="UP000243518"/>
    </source>
</evidence>
<dbReference type="SUPFAM" id="SSF52200">
    <property type="entry name" value="Toll/Interleukin receptor TIR domain"/>
    <property type="match status" value="1"/>
</dbReference>
<evidence type="ECO:0000259" key="1">
    <source>
        <dbReference type="PROSITE" id="PS50104"/>
    </source>
</evidence>
<dbReference type="EMBL" id="FNVE01000012">
    <property type="protein sequence ID" value="SEG62236.1"/>
    <property type="molecule type" value="Genomic_DNA"/>
</dbReference>
<accession>A0AAQ1G987</accession>
<dbReference type="InterPro" id="IPR035897">
    <property type="entry name" value="Toll_tir_struct_dom_sf"/>
</dbReference>
<reference evidence="2 3" key="1">
    <citation type="submission" date="2016-10" db="EMBL/GenBank/DDBJ databases">
        <authorList>
            <person name="Varghese N."/>
            <person name="Submissions S."/>
        </authorList>
    </citation>
    <scope>NUCLEOTIDE SEQUENCE [LARGE SCALE GENOMIC DNA]</scope>
    <source>
        <strain evidence="2 3">CECT 8317</strain>
    </source>
</reference>
<dbReference type="Pfam" id="PF13676">
    <property type="entry name" value="TIR_2"/>
    <property type="match status" value="1"/>
</dbReference>
<dbReference type="Gene3D" id="3.40.50.10140">
    <property type="entry name" value="Toll/interleukin-1 receptor homology (TIR) domain"/>
    <property type="match status" value="1"/>
</dbReference>
<name>A0AAQ1G987_9GAMM</name>
<organism evidence="2 3">
    <name type="scientific">Halopseudomonas aestusnigri</name>
    <dbReference type="NCBI Taxonomy" id="857252"/>
    <lineage>
        <taxon>Bacteria</taxon>
        <taxon>Pseudomonadati</taxon>
        <taxon>Pseudomonadota</taxon>
        <taxon>Gammaproteobacteria</taxon>
        <taxon>Pseudomonadales</taxon>
        <taxon>Pseudomonadaceae</taxon>
        <taxon>Halopseudomonas</taxon>
    </lineage>
</organism>
<evidence type="ECO:0000313" key="2">
    <source>
        <dbReference type="EMBL" id="SEG62236.1"/>
    </source>
</evidence>
<dbReference type="AlphaFoldDB" id="A0AAQ1G987"/>
<dbReference type="Proteomes" id="UP000243518">
    <property type="component" value="Unassembled WGS sequence"/>
</dbReference>
<dbReference type="InterPro" id="IPR000157">
    <property type="entry name" value="TIR_dom"/>
</dbReference>
<proteinExistence type="predicted"/>
<comment type="caution">
    <text evidence="2">The sequence shown here is derived from an EMBL/GenBank/DDBJ whole genome shotgun (WGS) entry which is preliminary data.</text>
</comment>
<dbReference type="RefSeq" id="WP_088276837.1">
    <property type="nucleotide sequence ID" value="NZ_FNVE01000012.1"/>
</dbReference>
<dbReference type="PROSITE" id="PS50104">
    <property type="entry name" value="TIR"/>
    <property type="match status" value="1"/>
</dbReference>
<feature type="domain" description="TIR" evidence="1">
    <location>
        <begin position="90"/>
        <end position="212"/>
    </location>
</feature>
<keyword evidence="3" id="KW-1185">Reference proteome</keyword>
<sequence length="308" mass="34638">MKVLDRIHLIDRIGRELQSRMTFSDIDVYLGAYGIDCKDFQPSANSKWVYVKELLADASEDLVLRIADELELEHAYSFSAPKEATFWKVGHFRLFLSHLASFKVKTGQLQHALRNYAISGFVAHEDIEPSKEWQIEIEAALQTMDAMVCLLMPGFKESNWCDQEVGVAVGRDILIIPVRRGLDPYGFIGKYQGIQAVNKTVAQVAEEIFNTIIKSPKTRAKMIRCISNVISQSTEVDHALEKIALLQEQPDIPKDSLESLRSEVSGNQVLTKSTAFVKELNGLFAKHGVENIPVGGTQEPEWDDDIPF</sequence>
<dbReference type="GO" id="GO:0007165">
    <property type="term" value="P:signal transduction"/>
    <property type="evidence" value="ECO:0007669"/>
    <property type="project" value="InterPro"/>
</dbReference>
<gene>
    <name evidence="2" type="ORF">SAMN05216586_1123</name>
</gene>